<keyword evidence="3" id="KW-1185">Reference proteome</keyword>
<evidence type="ECO:0000256" key="1">
    <source>
        <dbReference type="SAM" id="MobiDB-lite"/>
    </source>
</evidence>
<protein>
    <submittedName>
        <fullName evidence="2">Uncharacterized protein</fullName>
    </submittedName>
</protein>
<accession>A0ABN1ED20</accession>
<dbReference type="EMBL" id="BAAABZ010000078">
    <property type="protein sequence ID" value="GAA0564098.1"/>
    <property type="molecule type" value="Genomic_DNA"/>
</dbReference>
<gene>
    <name evidence="2" type="ORF">GCM10010390_78140</name>
</gene>
<proteinExistence type="predicted"/>
<evidence type="ECO:0000313" key="2">
    <source>
        <dbReference type="EMBL" id="GAA0564098.1"/>
    </source>
</evidence>
<feature type="compositionally biased region" description="Low complexity" evidence="1">
    <location>
        <begin position="46"/>
        <end position="59"/>
    </location>
</feature>
<evidence type="ECO:0000313" key="3">
    <source>
        <dbReference type="Proteomes" id="UP001501576"/>
    </source>
</evidence>
<sequence length="82" mass="8577">MPVRATPSLFPHGNWHGARCWTEVIAASAGSAARLSRWTWQGTGCAHAGPPASPAAPSTPRHDTGKLDLLRVTGARTAAPRP</sequence>
<name>A0ABN1ED20_9ACTN</name>
<reference evidence="2 3" key="1">
    <citation type="journal article" date="2019" name="Int. J. Syst. Evol. Microbiol.">
        <title>The Global Catalogue of Microorganisms (GCM) 10K type strain sequencing project: providing services to taxonomists for standard genome sequencing and annotation.</title>
        <authorList>
            <consortium name="The Broad Institute Genomics Platform"/>
            <consortium name="The Broad Institute Genome Sequencing Center for Infectious Disease"/>
            <person name="Wu L."/>
            <person name="Ma J."/>
        </authorList>
    </citation>
    <scope>NUCLEOTIDE SEQUENCE [LARGE SCALE GENOMIC DNA]</scope>
    <source>
        <strain evidence="2 3">JCM 5052</strain>
    </source>
</reference>
<feature type="region of interest" description="Disordered" evidence="1">
    <location>
        <begin position="43"/>
        <end position="68"/>
    </location>
</feature>
<organism evidence="2 3">
    <name type="scientific">Streptomyces mordarskii</name>
    <dbReference type="NCBI Taxonomy" id="1226758"/>
    <lineage>
        <taxon>Bacteria</taxon>
        <taxon>Bacillati</taxon>
        <taxon>Actinomycetota</taxon>
        <taxon>Actinomycetes</taxon>
        <taxon>Kitasatosporales</taxon>
        <taxon>Streptomycetaceae</taxon>
        <taxon>Streptomyces</taxon>
    </lineage>
</organism>
<comment type="caution">
    <text evidence="2">The sequence shown here is derived from an EMBL/GenBank/DDBJ whole genome shotgun (WGS) entry which is preliminary data.</text>
</comment>
<dbReference type="Proteomes" id="UP001501576">
    <property type="component" value="Unassembled WGS sequence"/>
</dbReference>